<feature type="region of interest" description="Disordered" evidence="1">
    <location>
        <begin position="48"/>
        <end position="74"/>
    </location>
</feature>
<reference evidence="3" key="3">
    <citation type="submission" date="2025-09" db="UniProtKB">
        <authorList>
            <consortium name="Ensembl"/>
        </authorList>
    </citation>
    <scope>IDENTIFICATION</scope>
</reference>
<dbReference type="GeneTree" id="ENSGT00970000193614"/>
<feature type="compositionally biased region" description="Basic and acidic residues" evidence="1">
    <location>
        <begin position="59"/>
        <end position="74"/>
    </location>
</feature>
<reference evidence="3 4" key="1">
    <citation type="journal article" date="2014" name="Nature">
        <title>The genomic substrate for adaptive radiation in African cichlid fish.</title>
        <authorList>
            <person name="Brawand D."/>
            <person name="Wagner C.E."/>
            <person name="Li Y.I."/>
            <person name="Malinsky M."/>
            <person name="Keller I."/>
            <person name="Fan S."/>
            <person name="Simakov O."/>
            <person name="Ng A.Y."/>
            <person name="Lim Z.W."/>
            <person name="Bezault E."/>
            <person name="Turner-Maier J."/>
            <person name="Johnson J."/>
            <person name="Alcazar R."/>
            <person name="Noh H.J."/>
            <person name="Russell P."/>
            <person name="Aken B."/>
            <person name="Alfoldi J."/>
            <person name="Amemiya C."/>
            <person name="Azzouzi N."/>
            <person name="Baroiller J.F."/>
            <person name="Barloy-Hubler F."/>
            <person name="Berlin A."/>
            <person name="Bloomquist R."/>
            <person name="Carleton K.L."/>
            <person name="Conte M.A."/>
            <person name="D'Cotta H."/>
            <person name="Eshel O."/>
            <person name="Gaffney L."/>
            <person name="Galibert F."/>
            <person name="Gante H.F."/>
            <person name="Gnerre S."/>
            <person name="Greuter L."/>
            <person name="Guyon R."/>
            <person name="Haddad N.S."/>
            <person name="Haerty W."/>
            <person name="Harris R.M."/>
            <person name="Hofmann H.A."/>
            <person name="Hourlier T."/>
            <person name="Hulata G."/>
            <person name="Jaffe D.B."/>
            <person name="Lara M."/>
            <person name="Lee A.P."/>
            <person name="MacCallum I."/>
            <person name="Mwaiko S."/>
            <person name="Nikaido M."/>
            <person name="Nishihara H."/>
            <person name="Ozouf-Costaz C."/>
            <person name="Penman D.J."/>
            <person name="Przybylski D."/>
            <person name="Rakotomanga M."/>
            <person name="Renn S.C.P."/>
            <person name="Ribeiro F.J."/>
            <person name="Ron M."/>
            <person name="Salzburger W."/>
            <person name="Sanchez-Pulido L."/>
            <person name="Santos M.E."/>
            <person name="Searle S."/>
            <person name="Sharpe T."/>
            <person name="Swofford R."/>
            <person name="Tan F.J."/>
            <person name="Williams L."/>
            <person name="Young S."/>
            <person name="Yin S."/>
            <person name="Okada N."/>
            <person name="Kocher T.D."/>
            <person name="Miska E.A."/>
            <person name="Lander E.S."/>
            <person name="Venkatesh B."/>
            <person name="Fernald R.D."/>
            <person name="Meyer A."/>
            <person name="Ponting C.P."/>
            <person name="Streelman J.T."/>
            <person name="Lindblad-Toh K."/>
            <person name="Seehausen O."/>
            <person name="Di Palma F."/>
        </authorList>
    </citation>
    <scope>NUCLEOTIDE SEQUENCE</scope>
</reference>
<name>A0A3P9CD50_9CICH</name>
<protein>
    <recommendedName>
        <fullName evidence="2">Sleeping Beauty transposase HTH domain-containing protein</fullName>
    </recommendedName>
</protein>
<evidence type="ECO:0000256" key="1">
    <source>
        <dbReference type="SAM" id="MobiDB-lite"/>
    </source>
</evidence>
<sequence length="74" mass="8293">MRARWVSVAAAHHSTKGYKAISKQFEVHHTTVGKIIHKWKIFKTAASLPGNGHPSKFNPRTDRAVSRETAKSEI</sequence>
<dbReference type="Ensembl" id="ENSMZET00005020437.1">
    <property type="protein sequence ID" value="ENSMZEP00005019801.1"/>
    <property type="gene ID" value="ENSMZEG00005014861.1"/>
</dbReference>
<dbReference type="Gene3D" id="1.10.10.10">
    <property type="entry name" value="Winged helix-like DNA-binding domain superfamily/Winged helix DNA-binding domain"/>
    <property type="match status" value="1"/>
</dbReference>
<evidence type="ECO:0000259" key="2">
    <source>
        <dbReference type="Pfam" id="PF25787"/>
    </source>
</evidence>
<accession>A0A3P9CD50</accession>
<dbReference type="Proteomes" id="UP000265160">
    <property type="component" value="LG7"/>
</dbReference>
<proteinExistence type="predicted"/>
<dbReference type="InterPro" id="IPR009057">
    <property type="entry name" value="Homeodomain-like_sf"/>
</dbReference>
<organism evidence="3 4">
    <name type="scientific">Maylandia zebra</name>
    <name type="common">zebra mbuna</name>
    <dbReference type="NCBI Taxonomy" id="106582"/>
    <lineage>
        <taxon>Eukaryota</taxon>
        <taxon>Metazoa</taxon>
        <taxon>Chordata</taxon>
        <taxon>Craniata</taxon>
        <taxon>Vertebrata</taxon>
        <taxon>Euteleostomi</taxon>
        <taxon>Actinopterygii</taxon>
        <taxon>Neopterygii</taxon>
        <taxon>Teleostei</taxon>
        <taxon>Neoteleostei</taxon>
        <taxon>Acanthomorphata</taxon>
        <taxon>Ovalentaria</taxon>
        <taxon>Cichlomorphae</taxon>
        <taxon>Cichliformes</taxon>
        <taxon>Cichlidae</taxon>
        <taxon>African cichlids</taxon>
        <taxon>Pseudocrenilabrinae</taxon>
        <taxon>Haplochromini</taxon>
        <taxon>Maylandia</taxon>
        <taxon>Maylandia zebra complex</taxon>
    </lineage>
</organism>
<dbReference type="InterPro" id="IPR036388">
    <property type="entry name" value="WH-like_DNA-bd_sf"/>
</dbReference>
<dbReference type="AlphaFoldDB" id="A0A3P9CD50"/>
<dbReference type="Pfam" id="PF25787">
    <property type="entry name" value="HTH_SB"/>
    <property type="match status" value="1"/>
</dbReference>
<dbReference type="SUPFAM" id="SSF46689">
    <property type="entry name" value="Homeodomain-like"/>
    <property type="match status" value="1"/>
</dbReference>
<dbReference type="InterPro" id="IPR057667">
    <property type="entry name" value="HTH_SB"/>
</dbReference>
<reference evidence="3" key="2">
    <citation type="submission" date="2025-08" db="UniProtKB">
        <authorList>
            <consortium name="Ensembl"/>
        </authorList>
    </citation>
    <scope>IDENTIFICATION</scope>
</reference>
<evidence type="ECO:0000313" key="3">
    <source>
        <dbReference type="Ensembl" id="ENSMZEP00005019801.1"/>
    </source>
</evidence>
<feature type="domain" description="Sleeping Beauty transposase HTH" evidence="2">
    <location>
        <begin position="10"/>
        <end position="44"/>
    </location>
</feature>
<dbReference type="STRING" id="106582.ENSMZEP00005019801"/>
<keyword evidence="4" id="KW-1185">Reference proteome</keyword>
<evidence type="ECO:0000313" key="4">
    <source>
        <dbReference type="Proteomes" id="UP000265160"/>
    </source>
</evidence>